<dbReference type="PROSITE" id="PS51257">
    <property type="entry name" value="PROKAR_LIPOPROTEIN"/>
    <property type="match status" value="1"/>
</dbReference>
<dbReference type="InterPro" id="IPR043128">
    <property type="entry name" value="Rev_trsase/Diguanyl_cyclase"/>
</dbReference>
<dbReference type="InterPro" id="IPR029787">
    <property type="entry name" value="Nucleotide_cyclase"/>
</dbReference>
<feature type="transmembrane region" description="Helical" evidence="3">
    <location>
        <begin position="268"/>
        <end position="285"/>
    </location>
</feature>
<dbReference type="PROSITE" id="PS50887">
    <property type="entry name" value="GGDEF"/>
    <property type="match status" value="1"/>
</dbReference>
<dbReference type="Gene3D" id="3.30.70.270">
    <property type="match status" value="1"/>
</dbReference>
<dbReference type="FunFam" id="3.30.70.270:FF:000001">
    <property type="entry name" value="Diguanylate cyclase domain protein"/>
    <property type="match status" value="1"/>
</dbReference>
<keyword evidence="4" id="KW-0732">Signal</keyword>
<dbReference type="OrthoDB" id="9803824at2"/>
<feature type="signal peptide" evidence="4">
    <location>
        <begin position="1"/>
        <end position="22"/>
    </location>
</feature>
<feature type="transmembrane region" description="Helical" evidence="3">
    <location>
        <begin position="172"/>
        <end position="191"/>
    </location>
</feature>
<feature type="transmembrane region" description="Helical" evidence="3">
    <location>
        <begin position="291"/>
        <end position="310"/>
    </location>
</feature>
<feature type="transmembrane region" description="Helical" evidence="3">
    <location>
        <begin position="322"/>
        <end position="342"/>
    </location>
</feature>
<dbReference type="PANTHER" id="PTHR45138:SF24">
    <property type="entry name" value="DIGUANYLATE CYCLASE DGCC-RELATED"/>
    <property type="match status" value="1"/>
</dbReference>
<dbReference type="EMBL" id="FQUK01000014">
    <property type="protein sequence ID" value="SHE76239.1"/>
    <property type="molecule type" value="Genomic_DNA"/>
</dbReference>
<dbReference type="AlphaFoldDB" id="A0A1M4W4U4"/>
<proteinExistence type="predicted"/>
<evidence type="ECO:0000313" key="6">
    <source>
        <dbReference type="EMBL" id="SHE76239.1"/>
    </source>
</evidence>
<accession>A0A1M4W4U4</accession>
<dbReference type="RefSeq" id="WP_072755601.1">
    <property type="nucleotide sequence ID" value="NZ_FQUK01000014.1"/>
</dbReference>
<dbReference type="Proteomes" id="UP000242857">
    <property type="component" value="Unassembled WGS sequence"/>
</dbReference>
<feature type="chain" id="PRO_5012680051" description="diguanylate cyclase" evidence="4">
    <location>
        <begin position="23"/>
        <end position="556"/>
    </location>
</feature>
<dbReference type="InterPro" id="IPR050469">
    <property type="entry name" value="Diguanylate_Cyclase"/>
</dbReference>
<keyword evidence="7" id="KW-1185">Reference proteome</keyword>
<dbReference type="InterPro" id="IPR000160">
    <property type="entry name" value="GGDEF_dom"/>
</dbReference>
<comment type="cofactor">
    <cofactor evidence="1">
        <name>Mg(2+)</name>
        <dbReference type="ChEBI" id="CHEBI:18420"/>
    </cofactor>
</comment>
<evidence type="ECO:0000313" key="7">
    <source>
        <dbReference type="Proteomes" id="UP000242857"/>
    </source>
</evidence>
<dbReference type="Pfam" id="PF07695">
    <property type="entry name" value="7TMR-DISM_7TM"/>
    <property type="match status" value="1"/>
</dbReference>
<dbReference type="CDD" id="cd01949">
    <property type="entry name" value="GGDEF"/>
    <property type="match status" value="1"/>
</dbReference>
<feature type="transmembrane region" description="Helical" evidence="3">
    <location>
        <begin position="236"/>
        <end position="256"/>
    </location>
</feature>
<evidence type="ECO:0000256" key="3">
    <source>
        <dbReference type="SAM" id="Phobius"/>
    </source>
</evidence>
<feature type="transmembrane region" description="Helical" evidence="3">
    <location>
        <begin position="362"/>
        <end position="379"/>
    </location>
</feature>
<dbReference type="Pfam" id="PF00990">
    <property type="entry name" value="GGDEF"/>
    <property type="match status" value="1"/>
</dbReference>
<keyword evidence="3" id="KW-0812">Transmembrane</keyword>
<dbReference type="NCBIfam" id="TIGR00254">
    <property type="entry name" value="GGDEF"/>
    <property type="match status" value="1"/>
</dbReference>
<keyword evidence="3" id="KW-1133">Transmembrane helix</keyword>
<keyword evidence="3" id="KW-0472">Membrane</keyword>
<dbReference type="GO" id="GO:0052621">
    <property type="term" value="F:diguanylate cyclase activity"/>
    <property type="evidence" value="ECO:0007669"/>
    <property type="project" value="UniProtKB-EC"/>
</dbReference>
<feature type="transmembrane region" description="Helical" evidence="3">
    <location>
        <begin position="198"/>
        <end position="216"/>
    </location>
</feature>
<evidence type="ECO:0000256" key="2">
    <source>
        <dbReference type="ARBA" id="ARBA00012528"/>
    </source>
</evidence>
<evidence type="ECO:0000256" key="4">
    <source>
        <dbReference type="SAM" id="SignalP"/>
    </source>
</evidence>
<dbReference type="PANTHER" id="PTHR45138">
    <property type="entry name" value="REGULATORY COMPONENTS OF SENSORY TRANSDUCTION SYSTEM"/>
    <property type="match status" value="1"/>
</dbReference>
<reference evidence="7" key="1">
    <citation type="submission" date="2016-11" db="EMBL/GenBank/DDBJ databases">
        <authorList>
            <person name="Varghese N."/>
            <person name="Submissions S."/>
        </authorList>
    </citation>
    <scope>NUCLEOTIDE SEQUENCE [LARGE SCALE GENOMIC DNA]</scope>
    <source>
        <strain evidence="7">DSM 14834</strain>
    </source>
</reference>
<dbReference type="GO" id="GO:0005886">
    <property type="term" value="C:plasma membrane"/>
    <property type="evidence" value="ECO:0007669"/>
    <property type="project" value="TreeGrafter"/>
</dbReference>
<dbReference type="SUPFAM" id="SSF55073">
    <property type="entry name" value="Nucleotide cyclase"/>
    <property type="match status" value="1"/>
</dbReference>
<dbReference type="GO" id="GO:1902201">
    <property type="term" value="P:negative regulation of bacterial-type flagellum-dependent cell motility"/>
    <property type="evidence" value="ECO:0007669"/>
    <property type="project" value="TreeGrafter"/>
</dbReference>
<gene>
    <name evidence="6" type="ORF">SAMN02745204_01085</name>
</gene>
<evidence type="ECO:0000256" key="1">
    <source>
        <dbReference type="ARBA" id="ARBA00001946"/>
    </source>
</evidence>
<dbReference type="STRING" id="213588.SAMN02745204_01085"/>
<sequence>MPVLWRCLILAWLLVATGCARAPASPSPLTVQALDAAWNTADRAQLPTDGPAWQPQPTPQLRWQTGSRWWRVRLDDPHARRDPGPWVLSLRETYDSPVQVYLPDGSPPRTLWLPDRHLDQPGSRLRLALPLTPAQRDGWIYLRLDWVRHQPVSLAAMPQARYLATDLDRIRFFYAVLAAMLALALMAAIFAMSMQRKALVLLSLWIACIALYHLGMSGELASLLPDLAQRLSPVSFASLALHLGLPLFYLFVYRFLAINRHFPRIARYYRGLLWVVVLLLLPELIGGFTPLMALVMNGLILLLSGLILVLSAQLARRGNRQGGFFLVGWGASTLVATLRAGYFQAHEGTPPWLELLHPTFDLIAAMILLVAVARAARYAEREMHLARRVARTDPLTGAANRAELDSTLPALLDHAQRSRQPLCVLFLDLDHFKSINDRYGHDMGDCCLVETAHWLSRHLRRHDLLARFGGEEFVAVLEGTDAGQAQTIADTLRTAIKRHCQTVNGQPVGLTLSIGIAQYLPGETPQELLRRADEALYRAKAEGRDRCMLAPTPLAS</sequence>
<organism evidence="6 7">
    <name type="scientific">Thermomonas hydrothermalis</name>
    <dbReference type="NCBI Taxonomy" id="213588"/>
    <lineage>
        <taxon>Bacteria</taxon>
        <taxon>Pseudomonadati</taxon>
        <taxon>Pseudomonadota</taxon>
        <taxon>Gammaproteobacteria</taxon>
        <taxon>Lysobacterales</taxon>
        <taxon>Lysobacteraceae</taxon>
        <taxon>Thermomonas</taxon>
    </lineage>
</organism>
<protein>
    <recommendedName>
        <fullName evidence="2">diguanylate cyclase</fullName>
        <ecNumber evidence="2">2.7.7.65</ecNumber>
    </recommendedName>
</protein>
<dbReference type="EC" id="2.7.7.65" evidence="2"/>
<name>A0A1M4W4U4_9GAMM</name>
<dbReference type="InterPro" id="IPR011623">
    <property type="entry name" value="7TMR_DISM_rcpt_extracell_dom1"/>
</dbReference>
<dbReference type="SMART" id="SM00267">
    <property type="entry name" value="GGDEF"/>
    <property type="match status" value="1"/>
</dbReference>
<evidence type="ECO:0000259" key="5">
    <source>
        <dbReference type="PROSITE" id="PS50887"/>
    </source>
</evidence>
<feature type="domain" description="GGDEF" evidence="5">
    <location>
        <begin position="420"/>
        <end position="552"/>
    </location>
</feature>
<dbReference type="GO" id="GO:0043709">
    <property type="term" value="P:cell adhesion involved in single-species biofilm formation"/>
    <property type="evidence" value="ECO:0007669"/>
    <property type="project" value="TreeGrafter"/>
</dbReference>